<reference evidence="2 3" key="1">
    <citation type="journal article" date="2017" name="Genome Announc.">
        <title>Draft Genome Sequence of Romboutsia maritimum sp. nov. Strain CCRI-22766(T), Isolated from Coastal Estuarine Mud.</title>
        <authorList>
            <person name="Maheux A.F."/>
            <person name="Boudreau D.K."/>
            <person name="Berube E."/>
            <person name="Boissinot M."/>
            <person name="Raymond F."/>
            <person name="Brodeur S."/>
            <person name="Corbeil J."/>
            <person name="Brightwell G."/>
            <person name="Broda D."/>
            <person name="Omar R.F."/>
            <person name="Bergeron M.G."/>
        </authorList>
    </citation>
    <scope>NUCLEOTIDE SEQUENCE [LARGE SCALE GENOMIC DNA]</scope>
    <source>
        <strain evidence="2 3">CCRI-22766</strain>
    </source>
</reference>
<dbReference type="Proteomes" id="UP000243494">
    <property type="component" value="Unassembled WGS sequence"/>
</dbReference>
<dbReference type="EMBL" id="NOJZ02000002">
    <property type="protein sequence ID" value="RDY24558.1"/>
    <property type="molecule type" value="Genomic_DNA"/>
</dbReference>
<dbReference type="RefSeq" id="WP_095405944.1">
    <property type="nucleotide sequence ID" value="NZ_NOJZ02000002.1"/>
</dbReference>
<evidence type="ECO:0000313" key="3">
    <source>
        <dbReference type="Proteomes" id="UP000243494"/>
    </source>
</evidence>
<organism evidence="2 3">
    <name type="scientific">Romboutsia maritimum</name>
    <dbReference type="NCBI Taxonomy" id="2020948"/>
    <lineage>
        <taxon>Bacteria</taxon>
        <taxon>Bacillati</taxon>
        <taxon>Bacillota</taxon>
        <taxon>Clostridia</taxon>
        <taxon>Peptostreptococcales</taxon>
        <taxon>Peptostreptococcaceae</taxon>
        <taxon>Romboutsia</taxon>
    </lineage>
</organism>
<keyword evidence="1" id="KW-0472">Membrane</keyword>
<feature type="transmembrane region" description="Helical" evidence="1">
    <location>
        <begin position="176"/>
        <end position="193"/>
    </location>
</feature>
<keyword evidence="1" id="KW-0812">Transmembrane</keyword>
<protein>
    <submittedName>
        <fullName evidence="2">Uncharacterized protein</fullName>
    </submittedName>
</protein>
<name>A0A371IVR0_9FIRM</name>
<sequence length="252" mass="27974">MLSVIKAEIKKNFKVGVIIVWLLGMFLSSASIYTFNINDAYADLFFKYFGMAPIMGLAMFMMFSGSFILEYTSNMDGLIKATKNGKKQLVISKFIAAGISASIINLSMFYVMAYKVFSTFKFEKLDMLLKNLWYFGNSNSNITVLQMVIIMTLTVILGSFLIASVGLFLSSISKNAIVPFLAGGVLMGVPYMMEMRGAMNGLVVNIPLFGMYSSTLVRYNAPISAWIAFLIISIVGIIALYMLAKKSFLKEK</sequence>
<keyword evidence="1" id="KW-1133">Transmembrane helix</keyword>
<dbReference type="AlphaFoldDB" id="A0A371IVR0"/>
<dbReference type="OrthoDB" id="1706121at2"/>
<evidence type="ECO:0000256" key="1">
    <source>
        <dbReference type="SAM" id="Phobius"/>
    </source>
</evidence>
<feature type="transmembrane region" description="Helical" evidence="1">
    <location>
        <begin position="12"/>
        <end position="33"/>
    </location>
</feature>
<keyword evidence="3" id="KW-1185">Reference proteome</keyword>
<feature type="transmembrane region" description="Helical" evidence="1">
    <location>
        <begin position="144"/>
        <end position="169"/>
    </location>
</feature>
<feature type="transmembrane region" description="Helical" evidence="1">
    <location>
        <begin position="223"/>
        <end position="244"/>
    </location>
</feature>
<comment type="caution">
    <text evidence="2">The sequence shown here is derived from an EMBL/GenBank/DDBJ whole genome shotgun (WGS) entry which is preliminary data.</text>
</comment>
<evidence type="ECO:0000313" key="2">
    <source>
        <dbReference type="EMBL" id="RDY24558.1"/>
    </source>
</evidence>
<accession>A0A371IVR0</accession>
<proteinExistence type="predicted"/>
<feature type="transmembrane region" description="Helical" evidence="1">
    <location>
        <begin position="45"/>
        <end position="69"/>
    </location>
</feature>
<feature type="transmembrane region" description="Helical" evidence="1">
    <location>
        <begin position="90"/>
        <end position="113"/>
    </location>
</feature>
<gene>
    <name evidence="2" type="ORF">CHF27_002645</name>
</gene>